<evidence type="ECO:0000256" key="6">
    <source>
        <dbReference type="ARBA" id="ARBA00023015"/>
    </source>
</evidence>
<comment type="subcellular location">
    <subcellularLocation>
        <location evidence="1">Cytoplasm</location>
    </subcellularLocation>
</comment>
<dbReference type="Gene3D" id="3.40.190.10">
    <property type="entry name" value="Periplasmic binding protein-like II"/>
    <property type="match status" value="1"/>
</dbReference>
<keyword evidence="5" id="KW-0028">Amino-acid biosynthesis</keyword>
<comment type="caution">
    <text evidence="11">The sequence shown here is derived from an EMBL/GenBank/DDBJ whole genome shotgun (WGS) entry which is preliminary data.</text>
</comment>
<keyword evidence="6" id="KW-0805">Transcription regulation</keyword>
<dbReference type="RefSeq" id="WP_138772398.1">
    <property type="nucleotide sequence ID" value="NZ_JBHSSX010000018.1"/>
</dbReference>
<dbReference type="SUPFAM" id="SSF46785">
    <property type="entry name" value="Winged helix' DNA-binding domain"/>
    <property type="match status" value="1"/>
</dbReference>
<evidence type="ECO:0000256" key="8">
    <source>
        <dbReference type="ARBA" id="ARBA00023163"/>
    </source>
</evidence>
<dbReference type="PANTHER" id="PTHR30346">
    <property type="entry name" value="TRANSCRIPTIONAL DUAL REGULATOR HCAR-RELATED"/>
    <property type="match status" value="1"/>
</dbReference>
<dbReference type="InterPro" id="IPR005119">
    <property type="entry name" value="LysR_subst-bd"/>
</dbReference>
<accession>A0ABY2XMH6</accession>
<evidence type="ECO:0000256" key="9">
    <source>
        <dbReference type="ARBA" id="ARBA00023167"/>
    </source>
</evidence>
<dbReference type="InterPro" id="IPR000847">
    <property type="entry name" value="LysR_HTH_N"/>
</dbReference>
<evidence type="ECO:0000256" key="4">
    <source>
        <dbReference type="ARBA" id="ARBA00022490"/>
    </source>
</evidence>
<proteinExistence type="inferred from homology"/>
<dbReference type="PANTHER" id="PTHR30346:SF28">
    <property type="entry name" value="HTH-TYPE TRANSCRIPTIONAL REGULATOR CYNR"/>
    <property type="match status" value="1"/>
</dbReference>
<dbReference type="Pfam" id="PF00126">
    <property type="entry name" value="HTH_1"/>
    <property type="match status" value="1"/>
</dbReference>
<evidence type="ECO:0000256" key="5">
    <source>
        <dbReference type="ARBA" id="ARBA00022605"/>
    </source>
</evidence>
<dbReference type="PROSITE" id="PS50931">
    <property type="entry name" value="HTH_LYSR"/>
    <property type="match status" value="1"/>
</dbReference>
<reference evidence="11 12" key="1">
    <citation type="submission" date="2019-05" db="EMBL/GenBank/DDBJ databases">
        <title>Genome of Alcanivorax gelatiniphagus, an oil degrading marine bacteria.</title>
        <authorList>
            <person name="Kwon K.K."/>
        </authorList>
    </citation>
    <scope>NUCLEOTIDE SEQUENCE [LARGE SCALE GENOMIC DNA]</scope>
    <source>
        <strain evidence="11 12">MEBiC 08158</strain>
    </source>
</reference>
<sequence length="305" mass="33871">MLELRHLNTMLAIDEAGSLVEAAERLHVTQSALSHQLKDLEHRLGVSLIVRRTRPIRFTPAGARLLVLARQVLPQVKHTETELRRLAAGRSGRLHIAIECHSCFQWLMPALDRFREAWPEVQLDLSAAFSFTPQSALVRGDLDMVITSDPVDNDAVRYLPLFRYELVLAVARGSALARGRHVEAGDLADQVLIAYPVEHERLDVFTAFLDPAGVAPASVRTAELTPMMVQLVAAGRGVAALPNWALTEYLDLKLVEAARLGEGGVWRTLYAAVRQGDETVPFVQEFMEIGRDLCFQNLSGIRRAD</sequence>
<dbReference type="InterPro" id="IPR036388">
    <property type="entry name" value="WH-like_DNA-bd_sf"/>
</dbReference>
<feature type="domain" description="HTH lysR-type" evidence="10">
    <location>
        <begin position="2"/>
        <end position="59"/>
    </location>
</feature>
<name>A0ABY2XMH6_9GAMM</name>
<organism evidence="11 12">
    <name type="scientific">Alloalcanivorax gelatiniphagus</name>
    <dbReference type="NCBI Taxonomy" id="1194167"/>
    <lineage>
        <taxon>Bacteria</taxon>
        <taxon>Pseudomonadati</taxon>
        <taxon>Pseudomonadota</taxon>
        <taxon>Gammaproteobacteria</taxon>
        <taxon>Oceanospirillales</taxon>
        <taxon>Alcanivoracaceae</taxon>
        <taxon>Alloalcanivorax</taxon>
    </lineage>
</organism>
<evidence type="ECO:0000256" key="2">
    <source>
        <dbReference type="ARBA" id="ARBA00009437"/>
    </source>
</evidence>
<evidence type="ECO:0000313" key="11">
    <source>
        <dbReference type="EMBL" id="TMW12878.1"/>
    </source>
</evidence>
<dbReference type="InterPro" id="IPR037406">
    <property type="entry name" value="MetR_PBP2"/>
</dbReference>
<evidence type="ECO:0000256" key="1">
    <source>
        <dbReference type="ARBA" id="ARBA00004496"/>
    </source>
</evidence>
<gene>
    <name evidence="11" type="ORF">FGS76_09475</name>
</gene>
<dbReference type="CDD" id="cd08441">
    <property type="entry name" value="PBP2_MetR"/>
    <property type="match status" value="1"/>
</dbReference>
<dbReference type="Pfam" id="PF03466">
    <property type="entry name" value="LysR_substrate"/>
    <property type="match status" value="1"/>
</dbReference>
<evidence type="ECO:0000256" key="3">
    <source>
        <dbReference type="ARBA" id="ARBA00019365"/>
    </source>
</evidence>
<dbReference type="SUPFAM" id="SSF53850">
    <property type="entry name" value="Periplasmic binding protein-like II"/>
    <property type="match status" value="1"/>
</dbReference>
<dbReference type="Proteomes" id="UP000739180">
    <property type="component" value="Unassembled WGS sequence"/>
</dbReference>
<keyword evidence="9" id="KW-0486">Methionine biosynthesis</keyword>
<evidence type="ECO:0000259" key="10">
    <source>
        <dbReference type="PROSITE" id="PS50931"/>
    </source>
</evidence>
<keyword evidence="7" id="KW-0238">DNA-binding</keyword>
<evidence type="ECO:0000313" key="12">
    <source>
        <dbReference type="Proteomes" id="UP000739180"/>
    </source>
</evidence>
<dbReference type="InterPro" id="IPR036390">
    <property type="entry name" value="WH_DNA-bd_sf"/>
</dbReference>
<dbReference type="Gene3D" id="1.10.10.10">
    <property type="entry name" value="Winged helix-like DNA-binding domain superfamily/Winged helix DNA-binding domain"/>
    <property type="match status" value="1"/>
</dbReference>
<dbReference type="PRINTS" id="PR00039">
    <property type="entry name" value="HTHLYSR"/>
</dbReference>
<keyword evidence="4" id="KW-0963">Cytoplasm</keyword>
<keyword evidence="12" id="KW-1185">Reference proteome</keyword>
<comment type="similarity">
    <text evidence="2">Belongs to the LysR transcriptional regulatory family.</text>
</comment>
<dbReference type="EMBL" id="VCQT01000029">
    <property type="protein sequence ID" value="TMW12878.1"/>
    <property type="molecule type" value="Genomic_DNA"/>
</dbReference>
<protein>
    <recommendedName>
        <fullName evidence="3">HTH-type transcriptional regulator MetR</fullName>
    </recommendedName>
</protein>
<evidence type="ECO:0000256" key="7">
    <source>
        <dbReference type="ARBA" id="ARBA00023125"/>
    </source>
</evidence>
<keyword evidence="8" id="KW-0804">Transcription</keyword>